<dbReference type="EMBL" id="JAJFAZ020000005">
    <property type="protein sequence ID" value="KAI5328507.1"/>
    <property type="molecule type" value="Genomic_DNA"/>
</dbReference>
<dbReference type="PANTHER" id="PTHR48475:SF2">
    <property type="entry name" value="RIBONUCLEASE H"/>
    <property type="match status" value="1"/>
</dbReference>
<keyword evidence="3" id="KW-1185">Reference proteome</keyword>
<accession>A0AAD4YZX2</accession>
<proteinExistence type="predicted"/>
<sequence>MKSPATTKKIQSLMGRAAALNRFLSRSTDKCRPFFKALKKGHKDNEDLYIYLVVSDLAVSSALIKEELGAQHLKTKAILSSTLDNCHDIISFEIDPPQPSQYNLMKWAIELSQYNLIYLPKIAIKAQALADFVVEFTPTTEEEKMVTKSKEKADDTSPTSSNLPNDMWQLHVDGASNHKGAGACVVIITSDRTLLEQAFTLGFSTYNSVSFA</sequence>
<feature type="compositionally biased region" description="Basic and acidic residues" evidence="1">
    <location>
        <begin position="143"/>
        <end position="155"/>
    </location>
</feature>
<evidence type="ECO:0000313" key="3">
    <source>
        <dbReference type="Proteomes" id="UP001054821"/>
    </source>
</evidence>
<comment type="caution">
    <text evidence="2">The sequence shown here is derived from an EMBL/GenBank/DDBJ whole genome shotgun (WGS) entry which is preliminary data.</text>
</comment>
<dbReference type="Proteomes" id="UP001054821">
    <property type="component" value="Chromosome 5"/>
</dbReference>
<feature type="region of interest" description="Disordered" evidence="1">
    <location>
        <begin position="143"/>
        <end position="165"/>
    </location>
</feature>
<dbReference type="AlphaFoldDB" id="A0AAD4YZX2"/>
<name>A0AAD4YZX2_PRUDU</name>
<protein>
    <recommendedName>
        <fullName evidence="4">RNase H type-1 domain-containing protein</fullName>
    </recommendedName>
</protein>
<evidence type="ECO:0008006" key="4">
    <source>
        <dbReference type="Google" id="ProtNLM"/>
    </source>
</evidence>
<gene>
    <name evidence="2" type="ORF">L3X38_027904</name>
</gene>
<dbReference type="InterPro" id="IPR043502">
    <property type="entry name" value="DNA/RNA_pol_sf"/>
</dbReference>
<dbReference type="SUPFAM" id="SSF56672">
    <property type="entry name" value="DNA/RNA polymerases"/>
    <property type="match status" value="1"/>
</dbReference>
<organism evidence="2 3">
    <name type="scientific">Prunus dulcis</name>
    <name type="common">Almond</name>
    <name type="synonym">Amygdalus dulcis</name>
    <dbReference type="NCBI Taxonomy" id="3755"/>
    <lineage>
        <taxon>Eukaryota</taxon>
        <taxon>Viridiplantae</taxon>
        <taxon>Streptophyta</taxon>
        <taxon>Embryophyta</taxon>
        <taxon>Tracheophyta</taxon>
        <taxon>Spermatophyta</taxon>
        <taxon>Magnoliopsida</taxon>
        <taxon>eudicotyledons</taxon>
        <taxon>Gunneridae</taxon>
        <taxon>Pentapetalae</taxon>
        <taxon>rosids</taxon>
        <taxon>fabids</taxon>
        <taxon>Rosales</taxon>
        <taxon>Rosaceae</taxon>
        <taxon>Amygdaloideae</taxon>
        <taxon>Amygdaleae</taxon>
        <taxon>Prunus</taxon>
    </lineage>
</organism>
<reference evidence="2 3" key="1">
    <citation type="journal article" date="2022" name="G3 (Bethesda)">
        <title>Whole-genome sequence and methylome profiling of the almond [Prunus dulcis (Mill.) D.A. Webb] cultivar 'Nonpareil'.</title>
        <authorList>
            <person name="D'Amico-Willman K.M."/>
            <person name="Ouma W.Z."/>
            <person name="Meulia T."/>
            <person name="Sideli G.M."/>
            <person name="Gradziel T.M."/>
            <person name="Fresnedo-Ramirez J."/>
        </authorList>
    </citation>
    <scope>NUCLEOTIDE SEQUENCE [LARGE SCALE GENOMIC DNA]</scope>
    <source>
        <strain evidence="2">Clone GOH B32 T37-40</strain>
    </source>
</reference>
<evidence type="ECO:0000313" key="2">
    <source>
        <dbReference type="EMBL" id="KAI5328507.1"/>
    </source>
</evidence>
<dbReference type="PANTHER" id="PTHR48475">
    <property type="entry name" value="RIBONUCLEASE H"/>
    <property type="match status" value="1"/>
</dbReference>
<evidence type="ECO:0000256" key="1">
    <source>
        <dbReference type="SAM" id="MobiDB-lite"/>
    </source>
</evidence>